<feature type="compositionally biased region" description="Basic and acidic residues" evidence="12">
    <location>
        <begin position="521"/>
        <end position="535"/>
    </location>
</feature>
<dbReference type="InterPro" id="IPR026212">
    <property type="entry name" value="Cep78"/>
</dbReference>
<feature type="compositionally biased region" description="Acidic residues" evidence="12">
    <location>
        <begin position="408"/>
        <end position="421"/>
    </location>
</feature>
<dbReference type="GeneTree" id="ENSGT00390000013287"/>
<gene>
    <name evidence="13" type="primary">CEP78</name>
</gene>
<dbReference type="SUPFAM" id="SSF52047">
    <property type="entry name" value="RNI-like"/>
    <property type="match status" value="1"/>
</dbReference>
<feature type="compositionally biased region" description="Basic residues" evidence="12">
    <location>
        <begin position="641"/>
        <end position="652"/>
    </location>
</feature>
<keyword evidence="3" id="KW-0963">Cytoplasm</keyword>
<comment type="subcellular location">
    <subcellularLocation>
        <location evidence="2">Cytoplasm</location>
        <location evidence="2">Cytoskeleton</location>
        <location evidence="2">Cilium basal body</location>
    </subcellularLocation>
    <subcellularLocation>
        <location evidence="1">Cytoplasm</location>
        <location evidence="1">Cytoskeleton</location>
        <location evidence="1">Microtubule organizing center</location>
        <location evidence="1">Centrosome</location>
        <location evidence="1">Centriole</location>
    </subcellularLocation>
</comment>
<keyword evidence="4" id="KW-0970">Cilium biogenesis/degradation</keyword>
<evidence type="ECO:0000256" key="8">
    <source>
        <dbReference type="ARBA" id="ARBA00060239"/>
    </source>
</evidence>
<dbReference type="GO" id="GO:0036064">
    <property type="term" value="C:ciliary basal body"/>
    <property type="evidence" value="ECO:0007669"/>
    <property type="project" value="TreeGrafter"/>
</dbReference>
<evidence type="ECO:0000313" key="13">
    <source>
        <dbReference type="Ensembl" id="ENSUMAP00000032101"/>
    </source>
</evidence>
<accession>A0A452VEK9</accession>
<dbReference type="PANTHER" id="PTHR24110">
    <property type="entry name" value="CENTROSOMAL PROTEIN OF 78 KDA"/>
    <property type="match status" value="1"/>
</dbReference>
<evidence type="ECO:0000256" key="3">
    <source>
        <dbReference type="ARBA" id="ARBA00022490"/>
    </source>
</evidence>
<dbReference type="SMART" id="SM00368">
    <property type="entry name" value="LRR_RI"/>
    <property type="match status" value="4"/>
</dbReference>
<dbReference type="GO" id="GO:0030317">
    <property type="term" value="P:flagellated sperm motility"/>
    <property type="evidence" value="ECO:0007669"/>
    <property type="project" value="UniProtKB-ARBA"/>
</dbReference>
<evidence type="ECO:0000256" key="10">
    <source>
        <dbReference type="ARBA" id="ARBA00063880"/>
    </source>
</evidence>
<dbReference type="GO" id="GO:0005813">
    <property type="term" value="C:centrosome"/>
    <property type="evidence" value="ECO:0007669"/>
    <property type="project" value="TreeGrafter"/>
</dbReference>
<name>A0A452VEK9_URSMA</name>
<keyword evidence="5" id="KW-0969">Cilium</keyword>
<dbReference type="InterPro" id="IPR001611">
    <property type="entry name" value="Leu-rich_rpt"/>
</dbReference>
<dbReference type="Ensembl" id="ENSUMAT00000037952.1">
    <property type="protein sequence ID" value="ENSUMAP00000032101.1"/>
    <property type="gene ID" value="ENSUMAG00000023079.1"/>
</dbReference>
<protein>
    <recommendedName>
        <fullName evidence="11">Centrosomal protein of 78 kDa</fullName>
    </recommendedName>
</protein>
<evidence type="ECO:0000256" key="11">
    <source>
        <dbReference type="ARBA" id="ARBA00069623"/>
    </source>
</evidence>
<dbReference type="PANTHER" id="PTHR24110:SF3">
    <property type="entry name" value="CENTROSOMAL PROTEIN OF 78 KDA"/>
    <property type="match status" value="1"/>
</dbReference>
<keyword evidence="7" id="KW-0966">Cell projection</keyword>
<evidence type="ECO:0000256" key="2">
    <source>
        <dbReference type="ARBA" id="ARBA00004120"/>
    </source>
</evidence>
<dbReference type="AlphaFoldDB" id="A0A452VEK9"/>
<comment type="similarity">
    <text evidence="9">Belongs to the CEP78 family.</text>
</comment>
<evidence type="ECO:0000256" key="9">
    <source>
        <dbReference type="ARBA" id="ARBA00061070"/>
    </source>
</evidence>
<reference evidence="13" key="1">
    <citation type="submission" date="2019-03" db="UniProtKB">
        <authorList>
            <consortium name="Ensembl"/>
        </authorList>
    </citation>
    <scope>IDENTIFICATION</scope>
</reference>
<dbReference type="GO" id="GO:0044782">
    <property type="term" value="P:cilium organization"/>
    <property type="evidence" value="ECO:0007669"/>
    <property type="project" value="TreeGrafter"/>
</dbReference>
<feature type="region of interest" description="Disordered" evidence="12">
    <location>
        <begin position="514"/>
        <end position="542"/>
    </location>
</feature>
<keyword evidence="6" id="KW-0206">Cytoskeleton</keyword>
<feature type="region of interest" description="Disordered" evidence="12">
    <location>
        <begin position="402"/>
        <end position="429"/>
    </location>
</feature>
<evidence type="ECO:0000256" key="1">
    <source>
        <dbReference type="ARBA" id="ARBA00004114"/>
    </source>
</evidence>
<evidence type="ECO:0000256" key="6">
    <source>
        <dbReference type="ARBA" id="ARBA00023212"/>
    </source>
</evidence>
<evidence type="ECO:0000256" key="7">
    <source>
        <dbReference type="ARBA" id="ARBA00023273"/>
    </source>
</evidence>
<organism evidence="13">
    <name type="scientific">Ursus maritimus</name>
    <name type="common">Polar bear</name>
    <name type="synonym">Thalarctos maritimus</name>
    <dbReference type="NCBI Taxonomy" id="29073"/>
    <lineage>
        <taxon>Eukaryota</taxon>
        <taxon>Metazoa</taxon>
        <taxon>Chordata</taxon>
        <taxon>Craniata</taxon>
        <taxon>Vertebrata</taxon>
        <taxon>Euteleostomi</taxon>
        <taxon>Mammalia</taxon>
        <taxon>Eutheria</taxon>
        <taxon>Laurasiatheria</taxon>
        <taxon>Carnivora</taxon>
        <taxon>Caniformia</taxon>
        <taxon>Ursidae</taxon>
        <taxon>Ursus</taxon>
    </lineage>
</organism>
<evidence type="ECO:0000256" key="4">
    <source>
        <dbReference type="ARBA" id="ARBA00022794"/>
    </source>
</evidence>
<feature type="region of interest" description="Disordered" evidence="12">
    <location>
        <begin position="600"/>
        <end position="652"/>
    </location>
</feature>
<comment type="function">
    <text evidence="8">Centriole wall protein that localizes to mature centrioles and regulates centriole and cilia biogenesis. Involved in centrosome duplication: required for efficient PLK4 centrosomal localization and PLK4-induced overduplication of centrioles. Involved in cilium biogenesis and controls cilium length. Acts as a regulator of protein stability by preventing ubiquitination of centrosomal proteins, such as CCP110 and tektins. Associates with the EDVP complex, preventing ubiquitination and degradation of CCP110. Promotes deubiquitination of tektin proteins (TEKT1, TEKT2, TEK3, TEKT4 and TEKT5) via its interaction with USP16.</text>
</comment>
<dbReference type="FunFam" id="3.80.10.10:FF:000070">
    <property type="entry name" value="Centrosomal protein of 78 kDa"/>
    <property type="match status" value="1"/>
</dbReference>
<dbReference type="FunFam" id="3.80.10.10:FF:000057">
    <property type="entry name" value="Centrosomal protein of 78 kDa"/>
    <property type="match status" value="1"/>
</dbReference>
<comment type="subunit">
    <text evidence="10">Interacts with PLK4. Interacts with FAM161A. Interacts with IFT20; regulating IFT20 stability and localization. Interacts with TTC21A; regulating TTC21A stability and localization. Interacts with USP16; promoting USP16-dependent deubiquitination of tektins. Interacts with DCAF1/VPRBP; promoting localization of the EDVP complex to centrosomes. Interacts with CEP350; promoting CEP78 localization to centrosome and centriole.</text>
</comment>
<dbReference type="Gene3D" id="3.80.10.10">
    <property type="entry name" value="Ribonuclease Inhibitor"/>
    <property type="match status" value="2"/>
</dbReference>
<dbReference type="PRINTS" id="PR02062">
    <property type="entry name" value="CENTROSOME78"/>
</dbReference>
<dbReference type="Pfam" id="PF13516">
    <property type="entry name" value="LRR_6"/>
    <property type="match status" value="2"/>
</dbReference>
<dbReference type="InterPro" id="IPR032675">
    <property type="entry name" value="LRR_dom_sf"/>
</dbReference>
<dbReference type="GO" id="GO:0005814">
    <property type="term" value="C:centriole"/>
    <property type="evidence" value="ECO:0007669"/>
    <property type="project" value="UniProtKB-SubCell"/>
</dbReference>
<evidence type="ECO:0000256" key="12">
    <source>
        <dbReference type="SAM" id="MobiDB-lite"/>
    </source>
</evidence>
<sequence>IGSASHYEGVLDFNADRLRIVDWAPLLSTLKINKDLPLVSIKSFFQPWLGETGSDRSKVCRSRVPAIRNKDVTFQLCKALKCCLSVSSALKNLELNGLVLRERDLTVLTQGLNKSTSLVHLSLANCPIGDGGLEIICQGIKNSITLKTVNFTGCNLTWQGADHMAKILKYQTMRRHEEIWAESLRYRRPDLDGMAGLRRITLNCNTLIGDLGAGAFAESLSEDLWLRALDLQQCGLANEGAKALLKALETNRTLVILDIRKNPLVDHSVMKAVIKKVLQNGRSAKSEYQWITSPSVKEPFKTARQKKRTLVLGSGRKGKATIRIVIWRHRGLATKKPVSNGRKQSLGKEYYAPEALPPGVSGFLPWRTAERAKRSRGFPLIKTRDVYNHLQQSDFPVTVTVESPSSSEVEEVDDSSESVQEEPEKTGLKQEALELERENAQLRNINFSLSEALHAQSLTSMILDDEGVLGSIENSFQKFHAFLDLLKDAGLGQLATMAGIDQSDFHLLGRPQMNSTISSLPKEEKKALEEEKPESKQNPVGQMQNIQFQKITGDARIPLPLDSFHVPVSMQEPLETSRDNLGVPVNEQQQDSIKEFIARTCSPSADVMSGTGSQRKEDELSRNSRSSSENMTKTGEYTKKCCAKKQPRKDRH</sequence>
<proteinExistence type="inferred from homology"/>
<evidence type="ECO:0000256" key="5">
    <source>
        <dbReference type="ARBA" id="ARBA00023069"/>
    </source>
</evidence>